<dbReference type="OrthoDB" id="3181259at2759"/>
<dbReference type="Proteomes" id="UP000030671">
    <property type="component" value="Unassembled WGS sequence"/>
</dbReference>
<dbReference type="InParanoid" id="W4K853"/>
<name>W4K853_HETIT</name>
<organism evidence="1 2">
    <name type="scientific">Heterobasidion irregulare (strain TC 32-1)</name>
    <dbReference type="NCBI Taxonomy" id="747525"/>
    <lineage>
        <taxon>Eukaryota</taxon>
        <taxon>Fungi</taxon>
        <taxon>Dikarya</taxon>
        <taxon>Basidiomycota</taxon>
        <taxon>Agaricomycotina</taxon>
        <taxon>Agaricomycetes</taxon>
        <taxon>Russulales</taxon>
        <taxon>Bondarzewiaceae</taxon>
        <taxon>Heterobasidion</taxon>
        <taxon>Heterobasidion annosum species complex</taxon>
    </lineage>
</organism>
<sequence length="353" mass="40733">MVQPNLFINHLVPHPIGKLPIETLEMILIECARDDYSPSNVFTPTERDAFPDWLYITYVCRLWRGISLGCPHLWTRITTNLTHRWVTEFLERSRNYPLVLEISTVHSHFSEIKAVISANAFRIKELYVGDIRARNRDLRRELDGRLTAHMPLLENFILDTDLYEIQDDLFSGHAPRLRRLWLGDAMTSSITSSLLGNLRELVLGESYDTDYLLKLLQHTPLLETLKVKDLVPDLRYSGDVVRLPHLSRLCIQLNEYRHFVDFLAPLQMPPTVHFRLTLCVSRESSSEEEYGAALDVMADRIRGISKSLGPLYANVYIEPEKNWCIGWYPMLQTLGDPTVDRIPRRALLDHGGG</sequence>
<evidence type="ECO:0008006" key="3">
    <source>
        <dbReference type="Google" id="ProtNLM"/>
    </source>
</evidence>
<evidence type="ECO:0000313" key="1">
    <source>
        <dbReference type="EMBL" id="ETW81530.1"/>
    </source>
</evidence>
<dbReference type="InterPro" id="IPR032675">
    <property type="entry name" value="LRR_dom_sf"/>
</dbReference>
<dbReference type="KEGG" id="hir:HETIRDRAFT_230121"/>
<dbReference type="AlphaFoldDB" id="W4K853"/>
<dbReference type="Gene3D" id="3.80.10.10">
    <property type="entry name" value="Ribonuclease Inhibitor"/>
    <property type="match status" value="1"/>
</dbReference>
<protein>
    <recommendedName>
        <fullName evidence="3">F-box domain-containing protein</fullName>
    </recommendedName>
</protein>
<accession>W4K853</accession>
<dbReference type="STRING" id="747525.W4K853"/>
<dbReference type="EMBL" id="KI925458">
    <property type="protein sequence ID" value="ETW81530.1"/>
    <property type="molecule type" value="Genomic_DNA"/>
</dbReference>
<evidence type="ECO:0000313" key="2">
    <source>
        <dbReference type="Proteomes" id="UP000030671"/>
    </source>
</evidence>
<keyword evidence="2" id="KW-1185">Reference proteome</keyword>
<reference evidence="1 2" key="1">
    <citation type="journal article" date="2012" name="New Phytol.">
        <title>Insight into trade-off between wood decay and parasitism from the genome of a fungal forest pathogen.</title>
        <authorList>
            <person name="Olson A."/>
            <person name="Aerts A."/>
            <person name="Asiegbu F."/>
            <person name="Belbahri L."/>
            <person name="Bouzid O."/>
            <person name="Broberg A."/>
            <person name="Canback B."/>
            <person name="Coutinho P.M."/>
            <person name="Cullen D."/>
            <person name="Dalman K."/>
            <person name="Deflorio G."/>
            <person name="van Diepen L.T."/>
            <person name="Dunand C."/>
            <person name="Duplessis S."/>
            <person name="Durling M."/>
            <person name="Gonthier P."/>
            <person name="Grimwood J."/>
            <person name="Fossdal C.G."/>
            <person name="Hansson D."/>
            <person name="Henrissat B."/>
            <person name="Hietala A."/>
            <person name="Himmelstrand K."/>
            <person name="Hoffmeister D."/>
            <person name="Hogberg N."/>
            <person name="James T.Y."/>
            <person name="Karlsson M."/>
            <person name="Kohler A."/>
            <person name="Kues U."/>
            <person name="Lee Y.H."/>
            <person name="Lin Y.C."/>
            <person name="Lind M."/>
            <person name="Lindquist E."/>
            <person name="Lombard V."/>
            <person name="Lucas S."/>
            <person name="Lunden K."/>
            <person name="Morin E."/>
            <person name="Murat C."/>
            <person name="Park J."/>
            <person name="Raffaello T."/>
            <person name="Rouze P."/>
            <person name="Salamov A."/>
            <person name="Schmutz J."/>
            <person name="Solheim H."/>
            <person name="Stahlberg J."/>
            <person name="Velez H."/>
            <person name="de Vries R.P."/>
            <person name="Wiebenga A."/>
            <person name="Woodward S."/>
            <person name="Yakovlev I."/>
            <person name="Garbelotto M."/>
            <person name="Martin F."/>
            <person name="Grigoriev I.V."/>
            <person name="Stenlid J."/>
        </authorList>
    </citation>
    <scope>NUCLEOTIDE SEQUENCE [LARGE SCALE GENOMIC DNA]</scope>
    <source>
        <strain evidence="1 2">TC 32-1</strain>
    </source>
</reference>
<dbReference type="RefSeq" id="XP_009546167.1">
    <property type="nucleotide sequence ID" value="XM_009547872.1"/>
</dbReference>
<dbReference type="GeneID" id="20668707"/>
<feature type="non-terminal residue" evidence="1">
    <location>
        <position position="353"/>
    </location>
</feature>
<gene>
    <name evidence="1" type="ORF">HETIRDRAFT_230121</name>
</gene>
<proteinExistence type="predicted"/>
<dbReference type="HOGENOM" id="CLU_777459_0_0_1"/>